<feature type="transmembrane region" description="Helical" evidence="16">
    <location>
        <begin position="289"/>
        <end position="307"/>
    </location>
</feature>
<name>A0A7V0Q5X1_UNCW3</name>
<dbReference type="InterPro" id="IPR030389">
    <property type="entry name" value="G_FEOB_dom"/>
</dbReference>
<dbReference type="Proteomes" id="UP000886381">
    <property type="component" value="Unassembled WGS sequence"/>
</dbReference>
<dbReference type="InterPro" id="IPR011640">
    <property type="entry name" value="Fe2_transport_prot_B_C"/>
</dbReference>
<organism evidence="18">
    <name type="scientific">candidate division WOR-3 bacterium</name>
    <dbReference type="NCBI Taxonomy" id="2052148"/>
    <lineage>
        <taxon>Bacteria</taxon>
        <taxon>Bacteria division WOR-3</taxon>
    </lineage>
</organism>
<feature type="domain" description="FeoB-type G" evidence="17">
    <location>
        <begin position="2"/>
        <end position="164"/>
    </location>
</feature>
<dbReference type="PANTHER" id="PTHR43185">
    <property type="entry name" value="FERROUS IRON TRANSPORT PROTEIN B"/>
    <property type="match status" value="1"/>
</dbReference>
<evidence type="ECO:0000313" key="18">
    <source>
        <dbReference type="EMBL" id="HDL60444.1"/>
    </source>
</evidence>
<feature type="transmembrane region" description="Helical" evidence="16">
    <location>
        <begin position="393"/>
        <end position="415"/>
    </location>
</feature>
<evidence type="ECO:0000256" key="6">
    <source>
        <dbReference type="ARBA" id="ARBA00022692"/>
    </source>
</evidence>
<comment type="function">
    <text evidence="16">Probable transporter of a GTP-driven Fe(2+) uptake system.</text>
</comment>
<feature type="binding site" evidence="14">
    <location>
        <begin position="9"/>
        <end position="16"/>
    </location>
    <ligand>
        <name>GTP</name>
        <dbReference type="ChEBI" id="CHEBI:37565"/>
        <label>1</label>
    </ligand>
</feature>
<gene>
    <name evidence="18" type="primary">feoB</name>
    <name evidence="18" type="ORF">ENH14_03205</name>
</gene>
<keyword evidence="11 14" id="KW-0342">GTP-binding</keyword>
<dbReference type="NCBIfam" id="TIGR00437">
    <property type="entry name" value="feoB"/>
    <property type="match status" value="1"/>
</dbReference>
<dbReference type="PANTHER" id="PTHR43185:SF1">
    <property type="entry name" value="FE(2+) TRANSPORTER FEOB"/>
    <property type="match status" value="1"/>
</dbReference>
<evidence type="ECO:0000256" key="3">
    <source>
        <dbReference type="ARBA" id="ARBA00022475"/>
    </source>
</evidence>
<dbReference type="Gene3D" id="1.10.287.1770">
    <property type="match status" value="1"/>
</dbReference>
<feature type="binding site" evidence="15">
    <location>
        <position position="23"/>
    </location>
    <ligand>
        <name>Mg(2+)</name>
        <dbReference type="ChEBI" id="CHEBI:18420"/>
        <label>2</label>
    </ligand>
</feature>
<keyword evidence="4 16" id="KW-0410">Iron transport</keyword>
<keyword evidence="7 14" id="KW-0547">Nucleotide-binding</keyword>
<feature type="transmembrane region" description="Helical" evidence="16">
    <location>
        <begin position="459"/>
        <end position="479"/>
    </location>
</feature>
<dbReference type="GO" id="GO:0046872">
    <property type="term" value="F:metal ion binding"/>
    <property type="evidence" value="ECO:0007669"/>
    <property type="project" value="UniProtKB-KW"/>
</dbReference>
<comment type="similarity">
    <text evidence="16">Belongs to the TRAFAC class TrmE-Era-EngA-EngB-Septin-like GTPase superfamily. FeoB GTPase (TC 9.A.8) family.</text>
</comment>
<feature type="binding site" evidence="15">
    <location>
        <position position="24"/>
    </location>
    <ligand>
        <name>Mg(2+)</name>
        <dbReference type="ChEBI" id="CHEBI:18420"/>
        <label>2</label>
    </ligand>
</feature>
<keyword evidence="3" id="KW-1003">Cell membrane</keyword>
<dbReference type="GO" id="GO:0005525">
    <property type="term" value="F:GTP binding"/>
    <property type="evidence" value="ECO:0007669"/>
    <property type="project" value="UniProtKB-KW"/>
</dbReference>
<dbReference type="GO" id="GO:0005886">
    <property type="term" value="C:plasma membrane"/>
    <property type="evidence" value="ECO:0007669"/>
    <property type="project" value="UniProtKB-SubCell"/>
</dbReference>
<evidence type="ECO:0000256" key="10">
    <source>
        <dbReference type="ARBA" id="ARBA00023065"/>
    </source>
</evidence>
<feature type="transmembrane region" description="Helical" evidence="16">
    <location>
        <begin position="521"/>
        <end position="538"/>
    </location>
</feature>
<dbReference type="InterPro" id="IPR050860">
    <property type="entry name" value="FeoB_GTPase"/>
</dbReference>
<evidence type="ECO:0000256" key="9">
    <source>
        <dbReference type="ARBA" id="ARBA00023004"/>
    </source>
</evidence>
<feature type="binding site" evidence="14">
    <location>
        <begin position="34"/>
        <end position="38"/>
    </location>
    <ligand>
        <name>GTP</name>
        <dbReference type="ChEBI" id="CHEBI:37565"/>
        <label>1</label>
    </ligand>
</feature>
<feature type="transmembrane region" description="Helical" evidence="16">
    <location>
        <begin position="319"/>
        <end position="337"/>
    </location>
</feature>
<comment type="caution">
    <text evidence="18">The sequence shown here is derived from an EMBL/GenBank/DDBJ whole genome shotgun (WGS) entry which is preliminary data.</text>
</comment>
<protein>
    <recommendedName>
        <fullName evidence="13 16">Ferrous iron transport protein B</fullName>
    </recommendedName>
</protein>
<feature type="transmembrane region" description="Helical" evidence="16">
    <location>
        <begin position="550"/>
        <end position="570"/>
    </location>
</feature>
<evidence type="ECO:0000256" key="2">
    <source>
        <dbReference type="ARBA" id="ARBA00022448"/>
    </source>
</evidence>
<dbReference type="AlphaFoldDB" id="A0A7V0Q5X1"/>
<keyword evidence="2 16" id="KW-0813">Transport</keyword>
<dbReference type="InterPro" id="IPR003373">
    <property type="entry name" value="Fe2_transport_prot-B"/>
</dbReference>
<keyword evidence="9 16" id="KW-0408">Iron</keyword>
<evidence type="ECO:0000256" key="4">
    <source>
        <dbReference type="ARBA" id="ARBA00022496"/>
    </source>
</evidence>
<dbReference type="EMBL" id="DRDR01000137">
    <property type="protein sequence ID" value="HDL60444.1"/>
    <property type="molecule type" value="Genomic_DNA"/>
</dbReference>
<keyword evidence="6 16" id="KW-0812">Transmembrane</keyword>
<dbReference type="InterPro" id="IPR027417">
    <property type="entry name" value="P-loop_NTPase"/>
</dbReference>
<dbReference type="Pfam" id="PF17910">
    <property type="entry name" value="FeoB_Cyto"/>
    <property type="match status" value="1"/>
</dbReference>
<evidence type="ECO:0000256" key="16">
    <source>
        <dbReference type="RuleBase" id="RU362098"/>
    </source>
</evidence>
<feature type="transmembrane region" description="Helical" evidence="16">
    <location>
        <begin position="427"/>
        <end position="453"/>
    </location>
</feature>
<feature type="transmembrane region" description="Helical" evidence="16">
    <location>
        <begin position="577"/>
        <end position="596"/>
    </location>
</feature>
<feature type="binding site" evidence="14">
    <location>
        <begin position="115"/>
        <end position="118"/>
    </location>
    <ligand>
        <name>GTP</name>
        <dbReference type="ChEBI" id="CHEBI:37565"/>
        <label>1</label>
    </ligand>
</feature>
<evidence type="ECO:0000256" key="11">
    <source>
        <dbReference type="ARBA" id="ARBA00023134"/>
    </source>
</evidence>
<evidence type="ECO:0000256" key="12">
    <source>
        <dbReference type="ARBA" id="ARBA00023136"/>
    </source>
</evidence>
<keyword evidence="10" id="KW-0406">Ion transport</keyword>
<sequence length="669" mass="74063">MEITIALAGNPNAGKTSIFNGLTGSHQHVGNWPGVTVERKEGEFIHGNIKIKVVDLPGTYSLTPYTIDERIARDFIVKEKPELVVVIADASNLERNLYLLIEIMQLTKKTLLVLNMVDIAEKKGIKINHQSLSKILGIPVVKTIANKGVGIKELKDKIVEAIKNPQENVGEGSFLFNERIELAVSEIRDRVSKLRLIFPPRFIALKLLEKDDEIRELVFSKADNGLRTVVDAWIARLEKELGDDMASILAAEKYAFIHGLYNEVVELKSSVERQIDITDRVDRVLTNRYLGIPLFLFIMWIIFQLVFKVGNPLADIIDKLMGSLAALISEVLSKWGASSYAISFITDGIIGGVGSVLVFIPNIMLLFLAIAILEDSGYMARAAFVMDKLMHSLGLHGKSAIPMIVSFGCNIPGILATRTLKSEKDRILTILILPLMSCSARLPIYVLFASVFFSKHAAWVIFSLYLLGIILAILMAAIFKKTLFRGETSPLIMELPPYRIPYLKSVWLSTWQRTSMFLKKAGTFILATVVLVWIFSSLPLGVDYASPESIIGRIGAVFAPILKPAGFGFWQAAVSLIFGFLAKEVVIGTMGTVWGASEESLRNILPHYFSQVSALSFMVFSLIYVPCVAAVATIWKEAGAKWALISIAYSMLLAYLVSVLVFNIGNLIF</sequence>
<keyword evidence="5" id="KW-0997">Cell inner membrane</keyword>
<comment type="subcellular location">
    <subcellularLocation>
        <location evidence="1 16">Cell inner membrane</location>
        <topology evidence="1 16">Multi-pass membrane protein</topology>
    </subcellularLocation>
</comment>
<accession>A0A7V0Q5X1</accession>
<dbReference type="SUPFAM" id="SSF52540">
    <property type="entry name" value="P-loop containing nucleoside triphosphate hydrolases"/>
    <property type="match status" value="1"/>
</dbReference>
<feature type="binding site" evidence="15">
    <location>
        <position position="20"/>
    </location>
    <ligand>
        <name>Mg(2+)</name>
        <dbReference type="ChEBI" id="CHEBI:18420"/>
        <label>2</label>
    </ligand>
</feature>
<dbReference type="CDD" id="cd01879">
    <property type="entry name" value="FeoB"/>
    <property type="match status" value="1"/>
</dbReference>
<dbReference type="InterPro" id="IPR041069">
    <property type="entry name" value="FeoB_Cyto"/>
</dbReference>
<feature type="binding site" evidence="14">
    <location>
        <begin position="55"/>
        <end position="58"/>
    </location>
    <ligand>
        <name>GTP</name>
        <dbReference type="ChEBI" id="CHEBI:37565"/>
        <label>1</label>
    </ligand>
</feature>
<evidence type="ECO:0000256" key="15">
    <source>
        <dbReference type="PIRSR" id="PIRSR603373-2"/>
    </source>
</evidence>
<proteinExistence type="inferred from homology"/>
<dbReference type="PROSITE" id="PS51711">
    <property type="entry name" value="G_FEOB"/>
    <property type="match status" value="1"/>
</dbReference>
<feature type="transmembrane region" description="Helical" evidence="16">
    <location>
        <begin position="349"/>
        <end position="373"/>
    </location>
</feature>
<dbReference type="Pfam" id="PF02421">
    <property type="entry name" value="FeoB_N"/>
    <property type="match status" value="1"/>
</dbReference>
<dbReference type="FunFam" id="3.40.50.300:FF:000426">
    <property type="entry name" value="Ferrous iron transport protein B"/>
    <property type="match status" value="1"/>
</dbReference>
<evidence type="ECO:0000256" key="14">
    <source>
        <dbReference type="PIRSR" id="PIRSR603373-1"/>
    </source>
</evidence>
<reference evidence="18" key="1">
    <citation type="journal article" date="2020" name="mSystems">
        <title>Genome- and Community-Level Interaction Insights into Carbon Utilization and Element Cycling Functions of Hydrothermarchaeota in Hydrothermal Sediment.</title>
        <authorList>
            <person name="Zhou Z."/>
            <person name="Liu Y."/>
            <person name="Xu W."/>
            <person name="Pan J."/>
            <person name="Luo Z.H."/>
            <person name="Li M."/>
        </authorList>
    </citation>
    <scope>NUCLEOTIDE SEQUENCE [LARGE SCALE GENOMIC DNA]</scope>
    <source>
        <strain evidence="18">HyVt-28</strain>
    </source>
</reference>
<feature type="transmembrane region" description="Helical" evidence="16">
    <location>
        <begin position="642"/>
        <end position="664"/>
    </location>
</feature>
<keyword evidence="12 16" id="KW-0472">Membrane</keyword>
<dbReference type="Pfam" id="PF07664">
    <property type="entry name" value="FeoB_C"/>
    <property type="match status" value="1"/>
</dbReference>
<evidence type="ECO:0000259" key="17">
    <source>
        <dbReference type="PROSITE" id="PS51711"/>
    </source>
</evidence>
<dbReference type="GO" id="GO:0015093">
    <property type="term" value="F:ferrous iron transmembrane transporter activity"/>
    <property type="evidence" value="ECO:0007669"/>
    <property type="project" value="UniProtKB-UniRule"/>
</dbReference>
<dbReference type="Pfam" id="PF07670">
    <property type="entry name" value="Gate"/>
    <property type="match status" value="2"/>
</dbReference>
<evidence type="ECO:0000256" key="8">
    <source>
        <dbReference type="ARBA" id="ARBA00022989"/>
    </source>
</evidence>
<evidence type="ECO:0000256" key="13">
    <source>
        <dbReference type="NCBIfam" id="TIGR00437"/>
    </source>
</evidence>
<keyword evidence="15" id="KW-0479">Metal-binding</keyword>
<feature type="transmembrane region" description="Helical" evidence="16">
    <location>
        <begin position="608"/>
        <end position="635"/>
    </location>
</feature>
<evidence type="ECO:0000256" key="5">
    <source>
        <dbReference type="ARBA" id="ARBA00022519"/>
    </source>
</evidence>
<dbReference type="Gene3D" id="3.40.50.300">
    <property type="entry name" value="P-loop containing nucleotide triphosphate hydrolases"/>
    <property type="match status" value="1"/>
</dbReference>
<keyword evidence="8 16" id="KW-1133">Transmembrane helix</keyword>
<feature type="binding site" evidence="15">
    <location>
        <position position="21"/>
    </location>
    <ligand>
        <name>Mg(2+)</name>
        <dbReference type="ChEBI" id="CHEBI:18420"/>
        <label>2</label>
    </ligand>
</feature>
<evidence type="ECO:0000256" key="1">
    <source>
        <dbReference type="ARBA" id="ARBA00004429"/>
    </source>
</evidence>
<dbReference type="InterPro" id="IPR011642">
    <property type="entry name" value="Gate_dom"/>
</dbReference>
<evidence type="ECO:0000256" key="7">
    <source>
        <dbReference type="ARBA" id="ARBA00022741"/>
    </source>
</evidence>
<keyword evidence="15" id="KW-0460">Magnesium</keyword>